<name>A0A6P7N6P1_BETSP</name>
<dbReference type="InParanoid" id="A0A6P7N6P1"/>
<feature type="compositionally biased region" description="Polar residues" evidence="1">
    <location>
        <begin position="1"/>
        <end position="19"/>
    </location>
</feature>
<dbReference type="GeneID" id="114860008"/>
<organism evidence="2 3">
    <name type="scientific">Betta splendens</name>
    <name type="common">Siamese fighting fish</name>
    <dbReference type="NCBI Taxonomy" id="158456"/>
    <lineage>
        <taxon>Eukaryota</taxon>
        <taxon>Metazoa</taxon>
        <taxon>Chordata</taxon>
        <taxon>Craniata</taxon>
        <taxon>Vertebrata</taxon>
        <taxon>Euteleostomi</taxon>
        <taxon>Actinopterygii</taxon>
        <taxon>Neopterygii</taxon>
        <taxon>Teleostei</taxon>
        <taxon>Neoteleostei</taxon>
        <taxon>Acanthomorphata</taxon>
        <taxon>Anabantaria</taxon>
        <taxon>Anabantiformes</taxon>
        <taxon>Anabantoidei</taxon>
        <taxon>Osphronemidae</taxon>
        <taxon>Betta</taxon>
    </lineage>
</organism>
<dbReference type="CTD" id="100538154"/>
<keyword evidence="2" id="KW-1185">Reference proteome</keyword>
<evidence type="ECO:0000313" key="2">
    <source>
        <dbReference type="Proteomes" id="UP000515150"/>
    </source>
</evidence>
<dbReference type="GO" id="GO:0048255">
    <property type="term" value="P:mRNA stabilization"/>
    <property type="evidence" value="ECO:0007669"/>
    <property type="project" value="TreeGrafter"/>
</dbReference>
<dbReference type="RefSeq" id="XP_029014043.1">
    <property type="nucleotide sequence ID" value="XM_029158210.3"/>
</dbReference>
<dbReference type="InterPro" id="IPR027963">
    <property type="entry name" value="MEIOC"/>
</dbReference>
<dbReference type="FunCoup" id="A0A6P7N6P1">
    <property type="interactions" value="350"/>
</dbReference>
<protein>
    <submittedName>
        <fullName evidence="3">Meiosis-specific coiled-coil domain-containing protein MEIOC</fullName>
    </submittedName>
</protein>
<reference evidence="3" key="1">
    <citation type="submission" date="2025-08" db="UniProtKB">
        <authorList>
            <consortium name="RefSeq"/>
        </authorList>
    </citation>
    <scope>IDENTIFICATION</scope>
</reference>
<dbReference type="PANTHER" id="PTHR33861">
    <property type="entry name" value="PROTEIN CBG18333"/>
    <property type="match status" value="1"/>
</dbReference>
<dbReference type="AlphaFoldDB" id="A0A6P7N6P1"/>
<dbReference type="KEGG" id="bspl:114860008"/>
<proteinExistence type="predicted"/>
<dbReference type="Pfam" id="PF15189">
    <property type="entry name" value="MEIOC"/>
    <property type="match status" value="1"/>
</dbReference>
<dbReference type="GO" id="GO:0007141">
    <property type="term" value="P:male meiosis I"/>
    <property type="evidence" value="ECO:0007669"/>
    <property type="project" value="TreeGrafter"/>
</dbReference>
<dbReference type="GO" id="GO:0005737">
    <property type="term" value="C:cytoplasm"/>
    <property type="evidence" value="ECO:0007669"/>
    <property type="project" value="TreeGrafter"/>
</dbReference>
<dbReference type="PANTHER" id="PTHR33861:SF4">
    <property type="entry name" value="MEIOSIS-SPECIFIC COILED-COIL DOMAIN-CONTAINING PROTEIN MEIOC"/>
    <property type="match status" value="1"/>
</dbReference>
<dbReference type="GO" id="GO:0007144">
    <property type="term" value="P:female meiosis I"/>
    <property type="evidence" value="ECO:0007669"/>
    <property type="project" value="TreeGrafter"/>
</dbReference>
<evidence type="ECO:0000256" key="1">
    <source>
        <dbReference type="SAM" id="MobiDB-lite"/>
    </source>
</evidence>
<dbReference type="OrthoDB" id="5978002at2759"/>
<sequence length="745" mass="83692">MAFEGRQSTAERSVFSTHHGQAGLNGGGGSDESAAFPFLFIPSASPQDAASYMPWSHAHDCSSGPITSAQSGIENRKLIHSTDCEGETDLQGLVSNILDEPDSQDSYYSDGSLPMCDSIWSPKTLKEELLQYLPSDAKVQHSPTFSPNYVSHDSFSKAQGQSVVKTIGQFSPHSNGFTGSQQCFLNLPNGERGISIFETKKLPPGLSLPNIENSYLSQIQNNKCDKVSVDRKNSQSLNDFLELSDAFKPHCEMNSPYFDPYDKDHCMQSSRKTIGMAQSSPNDISQLVNSFQSFMTDKHDSFSNFPNLTKQMLHHEENTSPPLLTQPPTAMQTQKRLVGDFGTAQREQNVALRNQTFLQDDFQDVSCFSPRSREYFKSLNQRPASLNYPNQFQNNIAIQRKNINMSQYPKHDVEPGKIQSKIMPQVQQMPMPAFLDDGISARLQTQKNKASAKNTHFELQESMQSQKCDRRKSFSALNTQQFMPLYPVNEPRRCPSLVNNSRFSGRSRMPFGCGVSPGMDVVSASDSAALNFYTSDMMTCRGESTSNGIASSVTPPHQGVPDLNFFLDECHEQWRCLERERKRIEAILSKTFHGNWTPAVTDTTYPNTPQNPMRVDNLIIKQIREQAKVASLLEKMESVCKTPLHMNIHTALNRHHMAICITQTRRNEEIANASKHQQQKAESEVVLLVFAINDLAATTRKLCTALWCALQMTLPKPVQRQYHNYEEVTCSDRCSSPFEGYSFRI</sequence>
<dbReference type="GO" id="GO:0005634">
    <property type="term" value="C:nucleus"/>
    <property type="evidence" value="ECO:0007669"/>
    <property type="project" value="TreeGrafter"/>
</dbReference>
<accession>A0A6P7N6P1</accession>
<feature type="region of interest" description="Disordered" evidence="1">
    <location>
        <begin position="1"/>
        <end position="29"/>
    </location>
</feature>
<dbReference type="Proteomes" id="UP000515150">
    <property type="component" value="Chromosome 8"/>
</dbReference>
<evidence type="ECO:0000313" key="3">
    <source>
        <dbReference type="RefSeq" id="XP_029014043.1"/>
    </source>
</evidence>
<gene>
    <name evidence="3" type="primary">moto</name>
</gene>